<dbReference type="Proteomes" id="UP000229756">
    <property type="component" value="Unassembled WGS sequence"/>
</dbReference>
<dbReference type="InterPro" id="IPR027417">
    <property type="entry name" value="P-loop_NTPase"/>
</dbReference>
<dbReference type="Gene3D" id="3.40.50.300">
    <property type="entry name" value="P-loop containing nucleotide triphosphate hydrolases"/>
    <property type="match status" value="1"/>
</dbReference>
<dbReference type="Gene3D" id="3.40.50.10050">
    <property type="entry name" value="Translation initiation factor IF- 2, domain 3"/>
    <property type="match status" value="1"/>
</dbReference>
<dbReference type="InterPro" id="IPR036925">
    <property type="entry name" value="TIF_IF2_dom3_sf"/>
</dbReference>
<dbReference type="InterPro" id="IPR009000">
    <property type="entry name" value="Transl_B-barrel_sf"/>
</dbReference>
<dbReference type="SUPFAM" id="SSF52540">
    <property type="entry name" value="P-loop containing nucleoside triphosphate hydrolases"/>
    <property type="match status" value="1"/>
</dbReference>
<dbReference type="FunFam" id="3.40.50.10050:FF:000001">
    <property type="entry name" value="Translation initiation factor IF-2"/>
    <property type="match status" value="1"/>
</dbReference>
<dbReference type="PROSITE" id="PS51722">
    <property type="entry name" value="G_TR_2"/>
    <property type="match status" value="1"/>
</dbReference>
<name>A0A2M8EL61_UNCKA</name>
<evidence type="ECO:0000313" key="12">
    <source>
        <dbReference type="Proteomes" id="UP000229756"/>
    </source>
</evidence>
<evidence type="ECO:0000313" key="11">
    <source>
        <dbReference type="EMBL" id="PJC23469.1"/>
    </source>
</evidence>
<feature type="region of interest" description="Disordered" evidence="9">
    <location>
        <begin position="281"/>
        <end position="302"/>
    </location>
</feature>
<evidence type="ECO:0000256" key="8">
    <source>
        <dbReference type="RuleBase" id="RU000644"/>
    </source>
</evidence>
<dbReference type="GO" id="GO:0003743">
    <property type="term" value="F:translation initiation factor activity"/>
    <property type="evidence" value="ECO:0007669"/>
    <property type="project" value="UniProtKB-UniRule"/>
</dbReference>
<evidence type="ECO:0000256" key="3">
    <source>
        <dbReference type="ARBA" id="ARBA00022540"/>
    </source>
</evidence>
<dbReference type="EMBL" id="PFSJ01000025">
    <property type="protein sequence ID" value="PJC23469.1"/>
    <property type="molecule type" value="Genomic_DNA"/>
</dbReference>
<comment type="similarity">
    <text evidence="1 8">Belongs to the TRAFAC class translation factor GTPase superfamily. Classic translation factor GTPase family. IF-2 subfamily.</text>
</comment>
<dbReference type="InterPro" id="IPR015760">
    <property type="entry name" value="TIF_IF2"/>
</dbReference>
<dbReference type="InterPro" id="IPR053905">
    <property type="entry name" value="EF-G-like_DII"/>
</dbReference>
<dbReference type="GO" id="GO:0005737">
    <property type="term" value="C:cytoplasm"/>
    <property type="evidence" value="ECO:0007669"/>
    <property type="project" value="UniProtKB-UniRule"/>
</dbReference>
<dbReference type="SUPFAM" id="SSF50447">
    <property type="entry name" value="Translation proteins"/>
    <property type="match status" value="2"/>
</dbReference>
<accession>A0A2M8EL61</accession>
<evidence type="ECO:0000256" key="9">
    <source>
        <dbReference type="SAM" id="MobiDB-lite"/>
    </source>
</evidence>
<dbReference type="Pfam" id="PF22042">
    <property type="entry name" value="EF-G_D2"/>
    <property type="match status" value="1"/>
</dbReference>
<dbReference type="AlphaFoldDB" id="A0A2M8EL61"/>
<evidence type="ECO:0000256" key="7">
    <source>
        <dbReference type="NCBIfam" id="TIGR00487"/>
    </source>
</evidence>
<dbReference type="Gene3D" id="2.40.30.10">
    <property type="entry name" value="Translation factors"/>
    <property type="match status" value="2"/>
</dbReference>
<dbReference type="GO" id="GO:0003924">
    <property type="term" value="F:GTPase activity"/>
    <property type="evidence" value="ECO:0007669"/>
    <property type="project" value="InterPro"/>
</dbReference>
<dbReference type="NCBIfam" id="TIGR00231">
    <property type="entry name" value="small_GTP"/>
    <property type="match status" value="1"/>
</dbReference>
<dbReference type="InterPro" id="IPR023115">
    <property type="entry name" value="TIF_IF2_dom3"/>
</dbReference>
<dbReference type="PANTHER" id="PTHR43381">
    <property type="entry name" value="TRANSLATION INITIATION FACTOR IF-2-RELATED"/>
    <property type="match status" value="1"/>
</dbReference>
<protein>
    <recommendedName>
        <fullName evidence="2 7">Translation initiation factor IF-2</fullName>
    </recommendedName>
</protein>
<dbReference type="InterPro" id="IPR000795">
    <property type="entry name" value="T_Tr_GTP-bd_dom"/>
</dbReference>
<dbReference type="NCBIfam" id="TIGR00487">
    <property type="entry name" value="IF-2"/>
    <property type="match status" value="1"/>
</dbReference>
<keyword evidence="6" id="KW-0342">GTP-binding</keyword>
<evidence type="ECO:0000259" key="10">
    <source>
        <dbReference type="PROSITE" id="PS51722"/>
    </source>
</evidence>
<dbReference type="PANTHER" id="PTHR43381:SF4">
    <property type="entry name" value="EUKARYOTIC TRANSLATION INITIATION FACTOR 5B"/>
    <property type="match status" value="1"/>
</dbReference>
<keyword evidence="4" id="KW-0547">Nucleotide-binding</keyword>
<organism evidence="11 12">
    <name type="scientific">candidate division WWE3 bacterium CG_4_9_14_0_2_um_filter_35_11</name>
    <dbReference type="NCBI Taxonomy" id="1975077"/>
    <lineage>
        <taxon>Bacteria</taxon>
        <taxon>Katanobacteria</taxon>
    </lineage>
</organism>
<reference evidence="12" key="1">
    <citation type="submission" date="2017-09" db="EMBL/GenBank/DDBJ databases">
        <title>Depth-based differentiation of microbial function through sediment-hosted aquifers and enrichment of novel symbionts in the deep terrestrial subsurface.</title>
        <authorList>
            <person name="Probst A.J."/>
            <person name="Ladd B."/>
            <person name="Jarett J.K."/>
            <person name="Geller-Mcgrath D.E."/>
            <person name="Sieber C.M.K."/>
            <person name="Emerson J.B."/>
            <person name="Anantharaman K."/>
            <person name="Thomas B.C."/>
            <person name="Malmstrom R."/>
            <person name="Stieglmeier M."/>
            <person name="Klingl A."/>
            <person name="Woyke T."/>
            <person name="Ryan C.M."/>
            <person name="Banfield J.F."/>
        </authorList>
    </citation>
    <scope>NUCLEOTIDE SEQUENCE [LARGE SCALE GENOMIC DNA]</scope>
</reference>
<dbReference type="SUPFAM" id="SSF52156">
    <property type="entry name" value="Initiation factor IF2/eIF5b, domain 3"/>
    <property type="match status" value="1"/>
</dbReference>
<dbReference type="InterPro" id="IPR005225">
    <property type="entry name" value="Small_GTP-bd"/>
</dbReference>
<evidence type="ECO:0000256" key="6">
    <source>
        <dbReference type="ARBA" id="ARBA00023134"/>
    </source>
</evidence>
<evidence type="ECO:0000256" key="4">
    <source>
        <dbReference type="ARBA" id="ARBA00022741"/>
    </source>
</evidence>
<gene>
    <name evidence="11" type="primary">infB</name>
    <name evidence="11" type="ORF">CO058_03485</name>
</gene>
<evidence type="ECO:0000256" key="5">
    <source>
        <dbReference type="ARBA" id="ARBA00022917"/>
    </source>
</evidence>
<sequence length="507" mass="53926">MKTAKTKKSKNPEIKHLRPPIVTLMGHVDHGKTSILDAIRESHLTKKESGGITQHIGAYTVEKSGKKITFIDTPGHEAFTKMRARGGAAADIVILVVAADDGVMPQTKEAIMHATAAAVPIIVAINKVDIPGVDIMRVKKQLADNGILVEGFGGDIVAVSVSATKKTGISELLDVINLIAEMQESSLTSNVSDPLKVLAIESRHDPRSGIIVSGIVKSGSLKLRDEVCTKDVSGKVKAIIDSSGKRISVASPGDAVEILGFTDTPQSGDVITTPENLENLSKEESTEVEVKSSDEVSPVSETPLVPTRSLKSLNLVIKADTAGTLEAIIASINKIWVEDAIANIMFAGTGEVKESDILLASTGKAVVVAFKVGVPPSISKAAEAQKVIIREHEIIYKLLEEIEGALQGVVEIEEAKVKGKGFVIEKFVLPKSSTVVAGVLIEAGKFKTNSRIGVYRGESETPVYVARIKSMHIGPNEVQIANKGDEVGLIFKPETTDINLDDRIVAL</sequence>
<dbReference type="FunFam" id="3.40.50.300:FF:000019">
    <property type="entry name" value="Translation initiation factor IF-2"/>
    <property type="match status" value="1"/>
</dbReference>
<keyword evidence="5 8" id="KW-0648">Protein biosynthesis</keyword>
<dbReference type="GO" id="GO:0005525">
    <property type="term" value="F:GTP binding"/>
    <property type="evidence" value="ECO:0007669"/>
    <property type="project" value="UniProtKB-KW"/>
</dbReference>
<evidence type="ECO:0000256" key="1">
    <source>
        <dbReference type="ARBA" id="ARBA00007733"/>
    </source>
</evidence>
<comment type="function">
    <text evidence="8">One of the essential components for the initiation of protein synthesis. Protects formylmethionyl-tRNA from spontaneous hydrolysis and promotes its binding to the 30S ribosomal subunits. Also involved in the hydrolysis of GTP during the formation of the 70S ribosomal complex.</text>
</comment>
<dbReference type="CDD" id="cd01887">
    <property type="entry name" value="IF2_eIF5B"/>
    <property type="match status" value="1"/>
</dbReference>
<dbReference type="InterPro" id="IPR000178">
    <property type="entry name" value="TF_IF2_bacterial-like"/>
</dbReference>
<dbReference type="Pfam" id="PF00009">
    <property type="entry name" value="GTP_EFTU"/>
    <property type="match status" value="1"/>
</dbReference>
<feature type="compositionally biased region" description="Basic and acidic residues" evidence="9">
    <location>
        <begin position="281"/>
        <end position="294"/>
    </location>
</feature>
<feature type="domain" description="Tr-type G" evidence="10">
    <location>
        <begin position="17"/>
        <end position="187"/>
    </location>
</feature>
<comment type="caution">
    <text evidence="11">The sequence shown here is derived from an EMBL/GenBank/DDBJ whole genome shotgun (WGS) entry which is preliminary data.</text>
</comment>
<evidence type="ECO:0000256" key="2">
    <source>
        <dbReference type="ARBA" id="ARBA00020675"/>
    </source>
</evidence>
<keyword evidence="3 8" id="KW-0396">Initiation factor</keyword>
<dbReference type="Pfam" id="PF11987">
    <property type="entry name" value="IF-2"/>
    <property type="match status" value="1"/>
</dbReference>
<proteinExistence type="inferred from homology"/>